<sequence>MTPTEDWSDMASDTTEIGRVPAITRHGLQLCGYATASFLRLLEDTYQDTLQWGPTTLVEEKVQRLHKAYAELVVNLLHGLDAPVPFQDHPARSASVPIEITRSNMHSCIQNTKMFLGRINATERSFIDLPGATPVDITDIEAMHKAYKILVNGLCYCLVAPIPFQNGCPTSEPVPATNPAPASRPAPEIPKLIMPEEQEAEGHVDKAVQAIIDSMESEPTEEDISKLVFHWSILDECNFSKRADVMKFN</sequence>
<evidence type="ECO:0000313" key="1">
    <source>
        <dbReference type="EMBL" id="KAH0224369.1"/>
    </source>
</evidence>
<evidence type="ECO:0000313" key="2">
    <source>
        <dbReference type="Proteomes" id="UP000767238"/>
    </source>
</evidence>
<name>A0A9P8GLB9_AURME</name>
<organism evidence="1 2">
    <name type="scientific">Aureobasidium melanogenum</name>
    <name type="common">Aureobasidium pullulans var. melanogenum</name>
    <dbReference type="NCBI Taxonomy" id="46634"/>
    <lineage>
        <taxon>Eukaryota</taxon>
        <taxon>Fungi</taxon>
        <taxon>Dikarya</taxon>
        <taxon>Ascomycota</taxon>
        <taxon>Pezizomycotina</taxon>
        <taxon>Dothideomycetes</taxon>
        <taxon>Dothideomycetidae</taxon>
        <taxon>Dothideales</taxon>
        <taxon>Saccotheciaceae</taxon>
        <taxon>Aureobasidium</taxon>
    </lineage>
</organism>
<feature type="non-terminal residue" evidence="1">
    <location>
        <position position="249"/>
    </location>
</feature>
<gene>
    <name evidence="1" type="ORF">KCV03_g3641</name>
</gene>
<accession>A0A9P8GLB9</accession>
<dbReference type="EMBL" id="JAHFYH010000019">
    <property type="protein sequence ID" value="KAH0224369.1"/>
    <property type="molecule type" value="Genomic_DNA"/>
</dbReference>
<dbReference type="OrthoDB" id="3895710at2759"/>
<dbReference type="AlphaFoldDB" id="A0A9P8GLB9"/>
<comment type="caution">
    <text evidence="1">The sequence shown here is derived from an EMBL/GenBank/DDBJ whole genome shotgun (WGS) entry which is preliminary data.</text>
</comment>
<reference evidence="1" key="2">
    <citation type="submission" date="2021-08" db="EMBL/GenBank/DDBJ databases">
        <authorList>
            <person name="Gostincar C."/>
            <person name="Sun X."/>
            <person name="Song Z."/>
            <person name="Gunde-Cimerman N."/>
        </authorList>
    </citation>
    <scope>NUCLEOTIDE SEQUENCE</scope>
    <source>
        <strain evidence="1">EXF-8016</strain>
    </source>
</reference>
<proteinExistence type="predicted"/>
<dbReference type="Proteomes" id="UP000767238">
    <property type="component" value="Unassembled WGS sequence"/>
</dbReference>
<protein>
    <submittedName>
        <fullName evidence="1">Uncharacterized protein</fullName>
    </submittedName>
</protein>
<reference evidence="1" key="1">
    <citation type="journal article" date="2021" name="J Fungi (Basel)">
        <title>Virulence traits and population genomics of the black yeast Aureobasidium melanogenum.</title>
        <authorList>
            <person name="Cernosa A."/>
            <person name="Sun X."/>
            <person name="Gostincar C."/>
            <person name="Fang C."/>
            <person name="Gunde-Cimerman N."/>
            <person name="Song Z."/>
        </authorList>
    </citation>
    <scope>NUCLEOTIDE SEQUENCE</scope>
    <source>
        <strain evidence="1">EXF-8016</strain>
    </source>
</reference>